<dbReference type="PANTHER" id="PTHR12093:SF10">
    <property type="entry name" value="MEMBRANE-ASSOCIATED PROTEIN HEM"/>
    <property type="match status" value="1"/>
</dbReference>
<proteinExistence type="inferred from homology"/>
<protein>
    <submittedName>
        <fullName evidence="3">Uncharacterized protein</fullName>
    </submittedName>
</protein>
<name>A0A9D5D232_9LILI</name>
<dbReference type="GO" id="GO:0016477">
    <property type="term" value="P:cell migration"/>
    <property type="evidence" value="ECO:0007669"/>
    <property type="project" value="TreeGrafter"/>
</dbReference>
<accession>A0A9D5D232</accession>
<evidence type="ECO:0000256" key="2">
    <source>
        <dbReference type="SAM" id="MobiDB-lite"/>
    </source>
</evidence>
<dbReference type="Proteomes" id="UP001085076">
    <property type="component" value="Miscellaneous, Linkage group lg02"/>
</dbReference>
<reference evidence="3" key="1">
    <citation type="submission" date="2021-03" db="EMBL/GenBank/DDBJ databases">
        <authorList>
            <person name="Li Z."/>
            <person name="Yang C."/>
        </authorList>
    </citation>
    <scope>NUCLEOTIDE SEQUENCE</scope>
    <source>
        <strain evidence="3">Dzin_1.0</strain>
        <tissue evidence="3">Leaf</tissue>
    </source>
</reference>
<sequence>MAKSDESKTKEADLEYNVAKQVEKMISEVHEQALLSCDAIHHERRILLKQEIGRMVLFFSDQPSLLAPNIQMVFSTLALAQCEIIWYFRHVAIKGYALSYLSSCAGRIRFLLGTPGMVALDLDNTLRGLFQQVVHCLETIPKSQGENISAVICDLSDLRRYWLSILMIVTSSRSAINIRHLEKATVSTGKEGLLSEGNAAYIWSRNTMFGPEGRPQHCCAWLGVASSFPDCASTIVPEELSKIGRDAILYVESLIESIMGGLEGLINILDSEGGFGALEMQLSPEQAALRMINAVKVSNLSMKSPKGLSGLSLPGYESYPKNNSSVKMLEAAMQRLTNLCSVLNDMEPICVLNHVFVLREYMRDCILGNFRRRLLTVLKTDKWPSAAISCRISDKKAHQLERGEYQRQSTSNGHANEVLEPEILSRATVEANAKSAMQLYTKCSAVILLDSWSDSTRHHRGDSTPQSSTFDSSYFSSHQQEEYDVDVKAKAGDKHRGMRSSGPLDYGSGRKVKFVEGSTSGGQGPSPLPRFAVSRSGPLLNK</sequence>
<feature type="region of interest" description="Disordered" evidence="2">
    <location>
        <begin position="456"/>
        <end position="475"/>
    </location>
</feature>
<dbReference type="Pfam" id="PF09735">
    <property type="entry name" value="Nckap1"/>
    <property type="match status" value="2"/>
</dbReference>
<reference evidence="3" key="2">
    <citation type="journal article" date="2022" name="Hortic Res">
        <title>The genome of Dioscorea zingiberensis sheds light on the biosynthesis, origin and evolution of the medicinally important diosgenin saponins.</title>
        <authorList>
            <person name="Li Y."/>
            <person name="Tan C."/>
            <person name="Li Z."/>
            <person name="Guo J."/>
            <person name="Li S."/>
            <person name="Chen X."/>
            <person name="Wang C."/>
            <person name="Dai X."/>
            <person name="Yang H."/>
            <person name="Song W."/>
            <person name="Hou L."/>
            <person name="Xu J."/>
            <person name="Tong Z."/>
            <person name="Xu A."/>
            <person name="Yuan X."/>
            <person name="Wang W."/>
            <person name="Yang Q."/>
            <person name="Chen L."/>
            <person name="Sun Z."/>
            <person name="Wang K."/>
            <person name="Pan B."/>
            <person name="Chen J."/>
            <person name="Bao Y."/>
            <person name="Liu F."/>
            <person name="Qi X."/>
            <person name="Gang D.R."/>
            <person name="Wen J."/>
            <person name="Li J."/>
        </authorList>
    </citation>
    <scope>NUCLEOTIDE SEQUENCE</scope>
    <source>
        <strain evidence="3">Dzin_1.0</strain>
    </source>
</reference>
<keyword evidence="4" id="KW-1185">Reference proteome</keyword>
<dbReference type="InterPro" id="IPR019137">
    <property type="entry name" value="Nck-associated_protein-1"/>
</dbReference>
<organism evidence="3 4">
    <name type="scientific">Dioscorea zingiberensis</name>
    <dbReference type="NCBI Taxonomy" id="325984"/>
    <lineage>
        <taxon>Eukaryota</taxon>
        <taxon>Viridiplantae</taxon>
        <taxon>Streptophyta</taxon>
        <taxon>Embryophyta</taxon>
        <taxon>Tracheophyta</taxon>
        <taxon>Spermatophyta</taxon>
        <taxon>Magnoliopsida</taxon>
        <taxon>Liliopsida</taxon>
        <taxon>Dioscoreales</taxon>
        <taxon>Dioscoreaceae</taxon>
        <taxon>Dioscorea</taxon>
    </lineage>
</organism>
<dbReference type="GO" id="GO:0030031">
    <property type="term" value="P:cell projection assembly"/>
    <property type="evidence" value="ECO:0007669"/>
    <property type="project" value="TreeGrafter"/>
</dbReference>
<dbReference type="EMBL" id="JAGGNH010000002">
    <property type="protein sequence ID" value="KAJ0982887.1"/>
    <property type="molecule type" value="Genomic_DNA"/>
</dbReference>
<dbReference type="PANTHER" id="PTHR12093">
    <property type="entry name" value="NCK-ASSOCIATED PROTEIN 1"/>
    <property type="match status" value="1"/>
</dbReference>
<comment type="caution">
    <text evidence="3">The sequence shown here is derived from an EMBL/GenBank/DDBJ whole genome shotgun (WGS) entry which is preliminary data.</text>
</comment>
<gene>
    <name evidence="3" type="ORF">J5N97_011142</name>
</gene>
<dbReference type="GO" id="GO:0030866">
    <property type="term" value="P:cortical actin cytoskeleton organization"/>
    <property type="evidence" value="ECO:0007669"/>
    <property type="project" value="TreeGrafter"/>
</dbReference>
<dbReference type="OrthoDB" id="548214at2759"/>
<feature type="region of interest" description="Disordered" evidence="2">
    <location>
        <begin position="489"/>
        <end position="542"/>
    </location>
</feature>
<dbReference type="GO" id="GO:0031209">
    <property type="term" value="C:SCAR complex"/>
    <property type="evidence" value="ECO:0007669"/>
    <property type="project" value="TreeGrafter"/>
</dbReference>
<dbReference type="GO" id="GO:0000902">
    <property type="term" value="P:cell morphogenesis"/>
    <property type="evidence" value="ECO:0007669"/>
    <property type="project" value="TreeGrafter"/>
</dbReference>
<evidence type="ECO:0000256" key="1">
    <source>
        <dbReference type="ARBA" id="ARBA00037947"/>
    </source>
</evidence>
<dbReference type="AlphaFoldDB" id="A0A9D5D232"/>
<comment type="similarity">
    <text evidence="1">Belongs to the HEM-1/HEM-2 family.</text>
</comment>
<evidence type="ECO:0000313" key="3">
    <source>
        <dbReference type="EMBL" id="KAJ0982887.1"/>
    </source>
</evidence>
<evidence type="ECO:0000313" key="4">
    <source>
        <dbReference type="Proteomes" id="UP001085076"/>
    </source>
</evidence>